<accession>A0AAV2ZA09</accession>
<protein>
    <submittedName>
        <fullName evidence="1">Uncharacterized protein</fullName>
    </submittedName>
</protein>
<sequence length="89" mass="9820">HRCGQRGRSTALSASRLLSVLPTTSPSATAPTVLVVSPWMQRQRVSAIVQDDSRVIRKARLHSRDQLTAHEHDWEAVCCTSAQLTSRVS</sequence>
<dbReference type="AlphaFoldDB" id="A0AAV2ZA09"/>
<evidence type="ECO:0000313" key="1">
    <source>
        <dbReference type="EMBL" id="DBA01460.1"/>
    </source>
</evidence>
<proteinExistence type="predicted"/>
<dbReference type="Proteomes" id="UP001146120">
    <property type="component" value="Unassembled WGS sequence"/>
</dbReference>
<name>A0AAV2ZA09_9STRA</name>
<feature type="non-terminal residue" evidence="1">
    <location>
        <position position="1"/>
    </location>
</feature>
<comment type="caution">
    <text evidence="1">The sequence shown here is derived from an EMBL/GenBank/DDBJ whole genome shotgun (WGS) entry which is preliminary data.</text>
</comment>
<evidence type="ECO:0000313" key="2">
    <source>
        <dbReference type="Proteomes" id="UP001146120"/>
    </source>
</evidence>
<reference evidence="1" key="1">
    <citation type="submission" date="2022-11" db="EMBL/GenBank/DDBJ databases">
        <authorList>
            <person name="Morgan W.R."/>
            <person name="Tartar A."/>
        </authorList>
    </citation>
    <scope>NUCLEOTIDE SEQUENCE</scope>
    <source>
        <strain evidence="1">ARSEF 373</strain>
    </source>
</reference>
<organism evidence="1 2">
    <name type="scientific">Lagenidium giganteum</name>
    <dbReference type="NCBI Taxonomy" id="4803"/>
    <lineage>
        <taxon>Eukaryota</taxon>
        <taxon>Sar</taxon>
        <taxon>Stramenopiles</taxon>
        <taxon>Oomycota</taxon>
        <taxon>Peronosporomycetes</taxon>
        <taxon>Pythiales</taxon>
        <taxon>Pythiaceae</taxon>
    </lineage>
</organism>
<dbReference type="EMBL" id="DAKRPA010000047">
    <property type="protein sequence ID" value="DBA01460.1"/>
    <property type="molecule type" value="Genomic_DNA"/>
</dbReference>
<reference evidence="1" key="2">
    <citation type="journal article" date="2023" name="Microbiol Resour">
        <title>Decontamination and Annotation of the Draft Genome Sequence of the Oomycete Lagenidium giganteum ARSEF 373.</title>
        <authorList>
            <person name="Morgan W.R."/>
            <person name="Tartar A."/>
        </authorList>
    </citation>
    <scope>NUCLEOTIDE SEQUENCE</scope>
    <source>
        <strain evidence="1">ARSEF 373</strain>
    </source>
</reference>
<gene>
    <name evidence="1" type="ORF">N0F65_005579</name>
</gene>
<keyword evidence="2" id="KW-1185">Reference proteome</keyword>